<dbReference type="Pfam" id="PF00975">
    <property type="entry name" value="Thioesterase"/>
    <property type="match status" value="1"/>
</dbReference>
<dbReference type="InterPro" id="IPR050091">
    <property type="entry name" value="PKS_NRPS_Biosynth_Enz"/>
</dbReference>
<evidence type="ECO:0000256" key="2">
    <source>
        <dbReference type="ARBA" id="ARBA00022553"/>
    </source>
</evidence>
<keyword evidence="1" id="KW-0596">Phosphopantetheine</keyword>
<dbReference type="PROSITE" id="PS50075">
    <property type="entry name" value="CARRIER"/>
    <property type="match status" value="1"/>
</dbReference>
<dbReference type="SUPFAM" id="SSF47336">
    <property type="entry name" value="ACP-like"/>
    <property type="match status" value="1"/>
</dbReference>
<comment type="caution">
    <text evidence="4">The sequence shown here is derived from an EMBL/GenBank/DDBJ whole genome shotgun (WGS) entry which is preliminary data.</text>
</comment>
<dbReference type="PANTHER" id="PTHR43775:SF37">
    <property type="entry name" value="SI:DKEY-61P9.11"/>
    <property type="match status" value="1"/>
</dbReference>
<accession>A0AAN9U7C2</accession>
<proteinExistence type="predicted"/>
<dbReference type="SUPFAM" id="SSF53474">
    <property type="entry name" value="alpha/beta-Hydrolases"/>
    <property type="match status" value="1"/>
</dbReference>
<name>A0AAN9U7C2_9PEZI</name>
<protein>
    <recommendedName>
        <fullName evidence="3">Carrier domain-containing protein</fullName>
    </recommendedName>
</protein>
<dbReference type="Pfam" id="PF00550">
    <property type="entry name" value="PP-binding"/>
    <property type="match status" value="1"/>
</dbReference>
<dbReference type="GO" id="GO:0005737">
    <property type="term" value="C:cytoplasm"/>
    <property type="evidence" value="ECO:0007669"/>
    <property type="project" value="TreeGrafter"/>
</dbReference>
<dbReference type="GO" id="GO:0031177">
    <property type="term" value="F:phosphopantetheine binding"/>
    <property type="evidence" value="ECO:0007669"/>
    <property type="project" value="InterPro"/>
</dbReference>
<keyword evidence="2" id="KW-0597">Phosphoprotein</keyword>
<dbReference type="GO" id="GO:0005886">
    <property type="term" value="C:plasma membrane"/>
    <property type="evidence" value="ECO:0007669"/>
    <property type="project" value="TreeGrafter"/>
</dbReference>
<dbReference type="Gene3D" id="3.40.50.1820">
    <property type="entry name" value="alpha/beta hydrolase"/>
    <property type="match status" value="1"/>
</dbReference>
<keyword evidence="5" id="KW-1185">Reference proteome</keyword>
<dbReference type="Proteomes" id="UP001320420">
    <property type="component" value="Unassembled WGS sequence"/>
</dbReference>
<dbReference type="EMBL" id="JAKJXP020000151">
    <property type="protein sequence ID" value="KAK7741960.1"/>
    <property type="molecule type" value="Genomic_DNA"/>
</dbReference>
<dbReference type="InterPro" id="IPR020806">
    <property type="entry name" value="PKS_PP-bd"/>
</dbReference>
<sequence>MRYRQPYGPGVHDDEHGAAMHLCGAREQFPFAAHERAGQVKMRWLFEEGAFDEDIAYHRSQVDAFRQRQVAGHLPSTEEEELLREDFAETKGLDLGSIGIDTPFFELGFTSLDLIRLKRRISNRLGSNVPTVTLIRNPTVRALAAISLGKDSPQSPIGLSPAEAPGPSRVGTNYDPVVVLRANGSKTPLWLVHPGVGEVLVFVGLAQHMKADGRCIYALRARRFETGEPSFTSIAEAVDIYVASVRRKQPQGPYAIAGYSYGAMLAFEMAKKLEAAGKTVDFLASFNLPPYIKHRMRQLTWNMCLLHLAQFLGLLNEATVEQMAGDDAAYRRVSRSEALHHVLALADLKRLQELGLEETELLRWADVAYGLQSMAVDYEPIGCVSVLDVFVAEPLRVAASSRHEWTSLHLSRWRDFCKTEPCLHDVDGGHYTMIGSDHVAPFSTALRKALKARGL</sequence>
<gene>
    <name evidence="4" type="ORF">SLS62_010855</name>
</gene>
<evidence type="ECO:0000313" key="4">
    <source>
        <dbReference type="EMBL" id="KAK7741960.1"/>
    </source>
</evidence>
<evidence type="ECO:0000259" key="3">
    <source>
        <dbReference type="PROSITE" id="PS50075"/>
    </source>
</evidence>
<evidence type="ECO:0000313" key="5">
    <source>
        <dbReference type="Proteomes" id="UP001320420"/>
    </source>
</evidence>
<dbReference type="GO" id="GO:0004312">
    <property type="term" value="F:fatty acid synthase activity"/>
    <property type="evidence" value="ECO:0007669"/>
    <property type="project" value="TreeGrafter"/>
</dbReference>
<dbReference type="InterPro" id="IPR001031">
    <property type="entry name" value="Thioesterase"/>
</dbReference>
<dbReference type="InterPro" id="IPR029058">
    <property type="entry name" value="AB_hydrolase_fold"/>
</dbReference>
<dbReference type="Gene3D" id="1.10.1200.10">
    <property type="entry name" value="ACP-like"/>
    <property type="match status" value="1"/>
</dbReference>
<dbReference type="InterPro" id="IPR009081">
    <property type="entry name" value="PP-bd_ACP"/>
</dbReference>
<organism evidence="4 5">
    <name type="scientific">Diatrype stigma</name>
    <dbReference type="NCBI Taxonomy" id="117547"/>
    <lineage>
        <taxon>Eukaryota</taxon>
        <taxon>Fungi</taxon>
        <taxon>Dikarya</taxon>
        <taxon>Ascomycota</taxon>
        <taxon>Pezizomycotina</taxon>
        <taxon>Sordariomycetes</taxon>
        <taxon>Xylariomycetidae</taxon>
        <taxon>Xylariales</taxon>
        <taxon>Diatrypaceae</taxon>
        <taxon>Diatrype</taxon>
    </lineage>
</organism>
<reference evidence="4 5" key="1">
    <citation type="submission" date="2024-02" db="EMBL/GenBank/DDBJ databases">
        <title>De novo assembly and annotation of 12 fungi associated with fruit tree decline syndrome in Ontario, Canada.</title>
        <authorList>
            <person name="Sulman M."/>
            <person name="Ellouze W."/>
            <person name="Ilyukhin E."/>
        </authorList>
    </citation>
    <scope>NUCLEOTIDE SEQUENCE [LARGE SCALE GENOMIC DNA]</scope>
    <source>
        <strain evidence="4 5">M11/M66-122</strain>
    </source>
</reference>
<dbReference type="InterPro" id="IPR036736">
    <property type="entry name" value="ACP-like_sf"/>
</dbReference>
<evidence type="ECO:0000256" key="1">
    <source>
        <dbReference type="ARBA" id="ARBA00022450"/>
    </source>
</evidence>
<dbReference type="GO" id="GO:0006633">
    <property type="term" value="P:fatty acid biosynthetic process"/>
    <property type="evidence" value="ECO:0007669"/>
    <property type="project" value="TreeGrafter"/>
</dbReference>
<feature type="domain" description="Carrier" evidence="3">
    <location>
        <begin position="74"/>
        <end position="151"/>
    </location>
</feature>
<dbReference type="AlphaFoldDB" id="A0AAN9U7C2"/>
<dbReference type="SMART" id="SM00823">
    <property type="entry name" value="PKS_PP"/>
    <property type="match status" value="1"/>
</dbReference>
<dbReference type="PANTHER" id="PTHR43775">
    <property type="entry name" value="FATTY ACID SYNTHASE"/>
    <property type="match status" value="1"/>
</dbReference>